<sequence length="161" mass="18189">MLSNAAGEQVELGRVSFEPAGEGRWRFKVKLDADRTSEHFLAMRPFKCLTGPKQQICHFPYEVEPVISRSDLVPLEYALMFLHKKPSVPHIGSRNGHYYRLRWAQAGGTLIEGRLHDVDMDPIIAPKGNPERPIVPADLAEADENSHWMTRLHIEALPAAK</sequence>
<evidence type="ECO:0000313" key="2">
    <source>
        <dbReference type="Proteomes" id="UP000586093"/>
    </source>
</evidence>
<name>A0A839HNS4_9BURK</name>
<accession>A0A839HNS4</accession>
<proteinExistence type="predicted"/>
<gene>
    <name evidence="1" type="ORF">H4F90_04550</name>
</gene>
<comment type="caution">
    <text evidence="1">The sequence shown here is derived from an EMBL/GenBank/DDBJ whole genome shotgun (WGS) entry which is preliminary data.</text>
</comment>
<organism evidence="1 2">
    <name type="scientific">Aquariibacter albus</name>
    <dbReference type="NCBI Taxonomy" id="2759899"/>
    <lineage>
        <taxon>Bacteria</taxon>
        <taxon>Pseudomonadati</taxon>
        <taxon>Pseudomonadota</taxon>
        <taxon>Betaproteobacteria</taxon>
        <taxon>Burkholderiales</taxon>
        <taxon>Sphaerotilaceae</taxon>
        <taxon>Aquariibacter</taxon>
    </lineage>
</organism>
<reference evidence="1 2" key="1">
    <citation type="submission" date="2020-08" db="EMBL/GenBank/DDBJ databases">
        <title>Aquariorum lacteus gen. nov., sp. nov., a new member of the family Comamonadaceae, isolated from freshwater aquarium.</title>
        <authorList>
            <person name="Chun S.-J."/>
        </authorList>
    </citation>
    <scope>NUCLEOTIDE SEQUENCE [LARGE SCALE GENOMIC DNA]</scope>
    <source>
        <strain evidence="1 2">SJAQ100</strain>
    </source>
</reference>
<dbReference type="Proteomes" id="UP000586093">
    <property type="component" value="Unassembled WGS sequence"/>
</dbReference>
<dbReference type="EMBL" id="JACIVI010000001">
    <property type="protein sequence ID" value="MBB1161248.1"/>
    <property type="molecule type" value="Genomic_DNA"/>
</dbReference>
<dbReference type="AlphaFoldDB" id="A0A839HNS4"/>
<evidence type="ECO:0000313" key="1">
    <source>
        <dbReference type="EMBL" id="MBB1161248.1"/>
    </source>
</evidence>
<protein>
    <submittedName>
        <fullName evidence="1">Uncharacterized protein</fullName>
    </submittedName>
</protein>
<keyword evidence="2" id="KW-1185">Reference proteome</keyword>